<reference evidence="2" key="2">
    <citation type="submission" date="2020-09" db="EMBL/GenBank/DDBJ databases">
        <authorList>
            <person name="Sun Q."/>
            <person name="Zhou Y."/>
        </authorList>
    </citation>
    <scope>NUCLEOTIDE SEQUENCE</scope>
    <source>
        <strain evidence="2">CGMCC 4.5737</strain>
    </source>
</reference>
<evidence type="ECO:0000313" key="3">
    <source>
        <dbReference type="Proteomes" id="UP000637578"/>
    </source>
</evidence>
<reference evidence="2" key="1">
    <citation type="journal article" date="2014" name="Int. J. Syst. Evol. Microbiol.">
        <title>Complete genome sequence of Corynebacterium casei LMG S-19264T (=DSM 44701T), isolated from a smear-ripened cheese.</title>
        <authorList>
            <consortium name="US DOE Joint Genome Institute (JGI-PGF)"/>
            <person name="Walter F."/>
            <person name="Albersmeier A."/>
            <person name="Kalinowski J."/>
            <person name="Ruckert C."/>
        </authorList>
    </citation>
    <scope>NUCLEOTIDE SEQUENCE</scope>
    <source>
        <strain evidence="2">CGMCC 4.5737</strain>
    </source>
</reference>
<dbReference type="PANTHER" id="PTHR35273:SF2">
    <property type="entry name" value="ALPHA-GALACTOSIDASE"/>
    <property type="match status" value="1"/>
</dbReference>
<dbReference type="AlphaFoldDB" id="A0A8J3FW23"/>
<dbReference type="Proteomes" id="UP000637578">
    <property type="component" value="Unassembled WGS sequence"/>
</dbReference>
<evidence type="ECO:0000313" key="2">
    <source>
        <dbReference type="EMBL" id="GGM56136.1"/>
    </source>
</evidence>
<dbReference type="InterPro" id="IPR004352">
    <property type="entry name" value="GH114_TIM-barrel"/>
</dbReference>
<dbReference type="EMBL" id="BMMK01000012">
    <property type="protein sequence ID" value="GGM56136.1"/>
    <property type="molecule type" value="Genomic_DNA"/>
</dbReference>
<protein>
    <submittedName>
        <fullName evidence="2">Endo alpha-1,4 polygalactosaminidase</fullName>
    </submittedName>
</protein>
<organism evidence="2 3">
    <name type="scientific">Longimycelium tulufanense</name>
    <dbReference type="NCBI Taxonomy" id="907463"/>
    <lineage>
        <taxon>Bacteria</taxon>
        <taxon>Bacillati</taxon>
        <taxon>Actinomycetota</taxon>
        <taxon>Actinomycetes</taxon>
        <taxon>Pseudonocardiales</taxon>
        <taxon>Pseudonocardiaceae</taxon>
        <taxon>Longimycelium</taxon>
    </lineage>
</organism>
<dbReference type="InterPro" id="IPR013785">
    <property type="entry name" value="Aldolase_TIM"/>
</dbReference>
<dbReference type="Pfam" id="PF03537">
    <property type="entry name" value="Glyco_hydro_114"/>
    <property type="match status" value="1"/>
</dbReference>
<gene>
    <name evidence="2" type="ORF">GCM10012275_29060</name>
</gene>
<accession>A0A8J3FW23</accession>
<dbReference type="SUPFAM" id="SSF51445">
    <property type="entry name" value="(Trans)glycosidases"/>
    <property type="match status" value="1"/>
</dbReference>
<proteinExistence type="predicted"/>
<evidence type="ECO:0000259" key="1">
    <source>
        <dbReference type="Pfam" id="PF03537"/>
    </source>
</evidence>
<name>A0A8J3FW23_9PSEU</name>
<sequence>MPEPRGTPPPPTQRWVPTPGVAWQWQLEGTLDLDVDAAVYDVDGVETSAEEIQALHDRGRRVICYVNVGAFENFRPDRWRFPPELLGRPNGWPGERWLDIRRVDVLESLMAERFDECRRKGFDAIEADLVDGYKANTGFPLTVGHQLTYNRMLAGLAHDRGLSIGLKNDLDQVPELVDAFDFAVNEQCFEFRECHKLLPFIHAGKAVFHVEYNLRNEKFCARAKEMGFSSMRKRPQLDAPRWPC</sequence>
<feature type="domain" description="Glycoside-hydrolase family GH114 TIM-barrel" evidence="1">
    <location>
        <begin position="23"/>
        <end position="238"/>
    </location>
</feature>
<comment type="caution">
    <text evidence="2">The sequence shown here is derived from an EMBL/GenBank/DDBJ whole genome shotgun (WGS) entry which is preliminary data.</text>
</comment>
<dbReference type="PANTHER" id="PTHR35273">
    <property type="entry name" value="ALPHA-1,4 POLYGALACTOSAMINIDASE, PUTATIVE (AFU_ORTHOLOGUE AFUA_3G07890)-RELATED"/>
    <property type="match status" value="1"/>
</dbReference>
<keyword evidence="3" id="KW-1185">Reference proteome</keyword>
<dbReference type="InterPro" id="IPR017853">
    <property type="entry name" value="GH"/>
</dbReference>
<dbReference type="Gene3D" id="3.20.20.70">
    <property type="entry name" value="Aldolase class I"/>
    <property type="match status" value="1"/>
</dbReference>